<organism evidence="1 2">
    <name type="scientific">Pseudosulfitobacter pseudonitzschiae</name>
    <dbReference type="NCBI Taxonomy" id="1402135"/>
    <lineage>
        <taxon>Bacteria</taxon>
        <taxon>Pseudomonadati</taxon>
        <taxon>Pseudomonadota</taxon>
        <taxon>Alphaproteobacteria</taxon>
        <taxon>Rhodobacterales</taxon>
        <taxon>Roseobacteraceae</taxon>
        <taxon>Pseudosulfitobacter</taxon>
    </lineage>
</organism>
<gene>
    <name evidence="1" type="ORF">SULPSESMR1_00333</name>
</gene>
<dbReference type="Proteomes" id="UP000199754">
    <property type="component" value="Chromosome"/>
</dbReference>
<accession>A0A221JWR2</accession>
<name>A0A221JWR2_9RHOB</name>
<reference evidence="1 2" key="1">
    <citation type="submission" date="2017-07" db="EMBL/GenBank/DDBJ databases">
        <title>Genome Sequence of Sulfitobacter pseudonitzschiae Strain SMR1 Isolated from a culture of the Diatom Skeletonema marinoi.</title>
        <authorList>
            <person name="Topel M."/>
            <person name="Pinder M.I.M."/>
            <person name="Johansson O.N."/>
            <person name="Kourtchenko O."/>
            <person name="Godhe A."/>
            <person name="Clarke A.K."/>
        </authorList>
    </citation>
    <scope>NUCLEOTIDE SEQUENCE [LARGE SCALE GENOMIC DNA]</scope>
    <source>
        <strain evidence="1 2">SMR1</strain>
    </source>
</reference>
<evidence type="ECO:0000313" key="1">
    <source>
        <dbReference type="EMBL" id="ASM71168.1"/>
    </source>
</evidence>
<sequence length="156" mass="17245">MIMNPHLTVPAAPVCAFFNFIFQQLDWRWLKGTLRNIAVAACLVLPLAMTLQADEPRPNWLPEAIELPADNDVLMDRSIGSSLRMFSFSTEHNTETLLEDWEEALRLAGYSINQTKGDVLETAIEFSGQGINNAKIVVAPASADGRSTIEIDATLQ</sequence>
<dbReference type="KEGG" id="spse:SULPSESMR1_00333"/>
<proteinExistence type="predicted"/>
<dbReference type="AlphaFoldDB" id="A0A221JWR2"/>
<keyword evidence="2" id="KW-1185">Reference proteome</keyword>
<dbReference type="EMBL" id="CP022415">
    <property type="protein sequence ID" value="ASM71168.1"/>
    <property type="molecule type" value="Genomic_DNA"/>
</dbReference>
<protein>
    <submittedName>
        <fullName evidence="1">Uncharacterized protein</fullName>
    </submittedName>
</protein>
<evidence type="ECO:0000313" key="2">
    <source>
        <dbReference type="Proteomes" id="UP000199754"/>
    </source>
</evidence>